<dbReference type="Proteomes" id="UP000719942">
    <property type="component" value="Unassembled WGS sequence"/>
</dbReference>
<reference evidence="1 2" key="1">
    <citation type="submission" date="2021-03" db="EMBL/GenBank/DDBJ databases">
        <title>Caproiciproducens sp. nov. isolated from feces of cow.</title>
        <authorList>
            <person name="Choi J.-Y."/>
        </authorList>
    </citation>
    <scope>NUCLEOTIDE SEQUENCE [LARGE SCALE GENOMIC DNA]</scope>
    <source>
        <strain evidence="1 2">AGMB10547</strain>
    </source>
</reference>
<keyword evidence="2" id="KW-1185">Reference proteome</keyword>
<dbReference type="RefSeq" id="WP_219965055.1">
    <property type="nucleotide sequence ID" value="NZ_JAGFNZ010000002.1"/>
</dbReference>
<evidence type="ECO:0000313" key="1">
    <source>
        <dbReference type="EMBL" id="MBW7572665.1"/>
    </source>
</evidence>
<proteinExistence type="predicted"/>
<evidence type="ECO:0000313" key="2">
    <source>
        <dbReference type="Proteomes" id="UP000719942"/>
    </source>
</evidence>
<protein>
    <submittedName>
        <fullName evidence="1">Uncharacterized protein</fullName>
    </submittedName>
</protein>
<name>A0ABS7DMY7_9FIRM</name>
<comment type="caution">
    <text evidence="1">The sequence shown here is derived from an EMBL/GenBank/DDBJ whole genome shotgun (WGS) entry which is preliminary data.</text>
</comment>
<gene>
    <name evidence="1" type="ORF">J5W02_07540</name>
</gene>
<sequence length="132" mass="15153">MKMILQAEGKASAKGALSFSASRLQGRGFRLRSFCVLRHAGDFYRAARRFCCHFSAMYDTLVNNKIRKYKNLGLKKIQDMERSVKNEFESGEKRQDSKSFRFTQAAVFVSVNGRRAASDLRRHLLPGVQQRD</sequence>
<accession>A0ABS7DMY7</accession>
<organism evidence="1 2">
    <name type="scientific">Caproiciproducens faecalis</name>
    <dbReference type="NCBI Taxonomy" id="2820301"/>
    <lineage>
        <taxon>Bacteria</taxon>
        <taxon>Bacillati</taxon>
        <taxon>Bacillota</taxon>
        <taxon>Clostridia</taxon>
        <taxon>Eubacteriales</taxon>
        <taxon>Acutalibacteraceae</taxon>
        <taxon>Caproiciproducens</taxon>
    </lineage>
</organism>
<dbReference type="EMBL" id="JAGFNZ010000002">
    <property type="protein sequence ID" value="MBW7572665.1"/>
    <property type="molecule type" value="Genomic_DNA"/>
</dbReference>